<dbReference type="Proteomes" id="UP000244336">
    <property type="component" value="Chromosome 9"/>
</dbReference>
<protein>
    <submittedName>
        <fullName evidence="1">Uncharacterized protein</fullName>
    </submittedName>
</protein>
<keyword evidence="2" id="KW-1185">Reference proteome</keyword>
<dbReference type="Gramene" id="PUZ42736">
    <property type="protein sequence ID" value="PUZ42736"/>
    <property type="gene ID" value="GQ55_9G606300"/>
</dbReference>
<dbReference type="EMBL" id="CM009757">
    <property type="protein sequence ID" value="PUZ42736.1"/>
    <property type="molecule type" value="Genomic_DNA"/>
</dbReference>
<organism evidence="1 2">
    <name type="scientific">Panicum hallii var. hallii</name>
    <dbReference type="NCBI Taxonomy" id="1504633"/>
    <lineage>
        <taxon>Eukaryota</taxon>
        <taxon>Viridiplantae</taxon>
        <taxon>Streptophyta</taxon>
        <taxon>Embryophyta</taxon>
        <taxon>Tracheophyta</taxon>
        <taxon>Spermatophyta</taxon>
        <taxon>Magnoliopsida</taxon>
        <taxon>Liliopsida</taxon>
        <taxon>Poales</taxon>
        <taxon>Poaceae</taxon>
        <taxon>PACMAD clade</taxon>
        <taxon>Panicoideae</taxon>
        <taxon>Panicodae</taxon>
        <taxon>Paniceae</taxon>
        <taxon>Panicinae</taxon>
        <taxon>Panicum</taxon>
        <taxon>Panicum sect. Panicum</taxon>
    </lineage>
</organism>
<proteinExistence type="predicted"/>
<dbReference type="AlphaFoldDB" id="A0A2T7CHA1"/>
<evidence type="ECO:0000313" key="2">
    <source>
        <dbReference type="Proteomes" id="UP000244336"/>
    </source>
</evidence>
<name>A0A2T7CHA1_9POAL</name>
<sequence length="100" mass="11633">MFFTNHFVSLSEVYDTGQIIVNRRLLLRKYIIHVQLQRSTIVICLMDLLDFSLRSIIRIHRTLSTFCEDSCLAYLCFGKTNWRFDVCLGPISALRGRSDG</sequence>
<reference evidence="1 2" key="1">
    <citation type="submission" date="2018-04" db="EMBL/GenBank/DDBJ databases">
        <title>WGS assembly of Panicum hallii var. hallii HAL2.</title>
        <authorList>
            <person name="Lovell J."/>
            <person name="Jenkins J."/>
            <person name="Lowry D."/>
            <person name="Mamidi S."/>
            <person name="Sreedasyam A."/>
            <person name="Weng X."/>
            <person name="Barry K."/>
            <person name="Bonette J."/>
            <person name="Campitelli B."/>
            <person name="Daum C."/>
            <person name="Gordon S."/>
            <person name="Gould B."/>
            <person name="Lipzen A."/>
            <person name="MacQueen A."/>
            <person name="Palacio-Mejia J."/>
            <person name="Plott C."/>
            <person name="Shakirov E."/>
            <person name="Shu S."/>
            <person name="Yoshinaga Y."/>
            <person name="Zane M."/>
            <person name="Rokhsar D."/>
            <person name="Grimwood J."/>
            <person name="Schmutz J."/>
            <person name="Juenger T."/>
        </authorList>
    </citation>
    <scope>NUCLEOTIDE SEQUENCE [LARGE SCALE GENOMIC DNA]</scope>
    <source>
        <strain evidence="2">cv. HAL2</strain>
    </source>
</reference>
<gene>
    <name evidence="1" type="ORF">GQ55_9G606300</name>
</gene>
<evidence type="ECO:0000313" key="1">
    <source>
        <dbReference type="EMBL" id="PUZ42736.1"/>
    </source>
</evidence>
<accession>A0A2T7CHA1</accession>